<dbReference type="EMBL" id="QZAS01000086">
    <property type="protein sequence ID" value="THW98911.1"/>
    <property type="molecule type" value="Genomic_DNA"/>
</dbReference>
<dbReference type="PANTHER" id="PTHR44167">
    <property type="entry name" value="OVARIAN-SPECIFIC SERINE/THREONINE-PROTEIN KINASE LOK-RELATED"/>
    <property type="match status" value="1"/>
</dbReference>
<keyword evidence="1" id="KW-0067">ATP-binding</keyword>
<feature type="domain" description="Protein kinase" evidence="3">
    <location>
        <begin position="319"/>
        <end position="611"/>
    </location>
</feature>
<dbReference type="InterPro" id="IPR017441">
    <property type="entry name" value="Protein_kinase_ATP_BS"/>
</dbReference>
<dbReference type="InterPro" id="IPR011009">
    <property type="entry name" value="Kinase-like_dom_sf"/>
</dbReference>
<dbReference type="Gene3D" id="1.10.510.10">
    <property type="entry name" value="Transferase(Phosphotransferase) domain 1"/>
    <property type="match status" value="1"/>
</dbReference>
<keyword evidence="4" id="KW-0418">Kinase</keyword>
<accession>A0A4S9BY00</accession>
<proteinExistence type="predicted"/>
<feature type="region of interest" description="Disordered" evidence="2">
    <location>
        <begin position="248"/>
        <end position="282"/>
    </location>
</feature>
<dbReference type="SUPFAM" id="SSF56112">
    <property type="entry name" value="Protein kinase-like (PK-like)"/>
    <property type="match status" value="1"/>
</dbReference>
<dbReference type="PANTHER" id="PTHR44167:SF30">
    <property type="entry name" value="PHOSPHORYLASE KINASE"/>
    <property type="match status" value="1"/>
</dbReference>
<dbReference type="InterPro" id="IPR000719">
    <property type="entry name" value="Prot_kinase_dom"/>
</dbReference>
<dbReference type="GO" id="GO:0005634">
    <property type="term" value="C:nucleus"/>
    <property type="evidence" value="ECO:0007669"/>
    <property type="project" value="TreeGrafter"/>
</dbReference>
<feature type="compositionally biased region" description="Basic and acidic residues" evidence="2">
    <location>
        <begin position="186"/>
        <end position="200"/>
    </location>
</feature>
<dbReference type="GO" id="GO:0005524">
    <property type="term" value="F:ATP binding"/>
    <property type="evidence" value="ECO:0007669"/>
    <property type="project" value="UniProtKB-UniRule"/>
</dbReference>
<dbReference type="PROSITE" id="PS50011">
    <property type="entry name" value="PROTEIN_KINASE_DOM"/>
    <property type="match status" value="1"/>
</dbReference>
<feature type="binding site" evidence="1">
    <location>
        <position position="355"/>
    </location>
    <ligand>
        <name>ATP</name>
        <dbReference type="ChEBI" id="CHEBI:30616"/>
    </ligand>
</feature>
<dbReference type="GO" id="GO:0004674">
    <property type="term" value="F:protein serine/threonine kinase activity"/>
    <property type="evidence" value="ECO:0007669"/>
    <property type="project" value="TreeGrafter"/>
</dbReference>
<name>A0A4S9BY00_AURPU</name>
<comment type="caution">
    <text evidence="4">The sequence shown here is derived from an EMBL/GenBank/DDBJ whole genome shotgun (WGS) entry which is preliminary data.</text>
</comment>
<keyword evidence="4" id="KW-0808">Transferase</keyword>
<keyword evidence="1" id="KW-0547">Nucleotide-binding</keyword>
<evidence type="ECO:0000256" key="1">
    <source>
        <dbReference type="PROSITE-ProRule" id="PRU10141"/>
    </source>
</evidence>
<protein>
    <submittedName>
        <fullName evidence="4">Kinase-like protein</fullName>
    </submittedName>
</protein>
<dbReference type="GO" id="GO:0044773">
    <property type="term" value="P:mitotic DNA damage checkpoint signaling"/>
    <property type="evidence" value="ECO:0007669"/>
    <property type="project" value="TreeGrafter"/>
</dbReference>
<feature type="region of interest" description="Disordered" evidence="2">
    <location>
        <begin position="92"/>
        <end position="119"/>
    </location>
</feature>
<gene>
    <name evidence="4" type="ORF">D6D13_10442</name>
</gene>
<sequence length="620" mass="68786">MDHDLFSLSSSSSKCKIRDYIPATDYDSLLVTTKSREFASSEDVIGEGFRVLDVGPMTDKEAYKLLQMQMPSLDLSHRNDVDELLERQFQGETRGSFTLSNPDHNHSQNSTRTRGSPVSFKEFATLDDGRLHSLDQPLSSRPPQPPRLSTRGSSMSDDSASTPVAPDEPVRINPFTGEPIRRRTRKSDAAPRLETIDSHDTTQMPSLTSAYATRMPSLTSASTASLLSEQLRSPDTSAGSYFSNPAVMSGSEPWPMLSRKPTLSRTVSLRNTSRRSSRMSGSSMLPAAQFLNGWGSNSQTTAEPKPDDEGQSIGINNEYLIGRQIGSGGFSLVKEVICMDDNGRRIKRAVKIVRKTVANVSEAENDKAQQAVDYEIGIWRYLNHPHILQLHTSFITDFATFCIMDLVESGSLYDLMNELRNNGQTGLKPDLAKTYSHQLAAALRYMHADVRLVHRDVKLEACLIQIRPEDDCGSLKLCDFGLASFVDGDSSGMTDSVRSLDSDDNKEPAGTLEYLAPELLGGSTRKDYSADIWAFGVCVYTMITGKRPFQHTIQFKLVELIEAGEWNEDLVLSSLAGQIDSKDICDLLHGCLNTDPDLRWTIANVMDCKWFTKVYSKPSR</sequence>
<evidence type="ECO:0000313" key="4">
    <source>
        <dbReference type="EMBL" id="THW98911.1"/>
    </source>
</evidence>
<reference evidence="4" key="1">
    <citation type="submission" date="2018-10" db="EMBL/GenBank/DDBJ databases">
        <title>Fifty Aureobasidium pullulans genomes reveal a recombining polyextremotolerant generalist.</title>
        <authorList>
            <person name="Gostincar C."/>
            <person name="Turk M."/>
            <person name="Zajc J."/>
            <person name="Gunde-Cimerman N."/>
        </authorList>
    </citation>
    <scope>NUCLEOTIDE SEQUENCE [LARGE SCALE GENOMIC DNA]</scope>
    <source>
        <strain evidence="4">EXF-10085</strain>
    </source>
</reference>
<evidence type="ECO:0000256" key="2">
    <source>
        <dbReference type="SAM" id="MobiDB-lite"/>
    </source>
</evidence>
<dbReference type="Pfam" id="PF00069">
    <property type="entry name" value="Pkinase"/>
    <property type="match status" value="1"/>
</dbReference>
<feature type="compositionally biased region" description="Polar residues" evidence="2">
    <location>
        <begin position="150"/>
        <end position="162"/>
    </location>
</feature>
<feature type="compositionally biased region" description="Polar residues" evidence="2">
    <location>
        <begin position="92"/>
        <end position="116"/>
    </location>
</feature>
<feature type="region of interest" description="Disordered" evidence="2">
    <location>
        <begin position="132"/>
        <end position="205"/>
    </location>
</feature>
<dbReference type="AlphaFoldDB" id="A0A4S9BY00"/>
<organism evidence="4">
    <name type="scientific">Aureobasidium pullulans</name>
    <name type="common">Black yeast</name>
    <name type="synonym">Pullularia pullulans</name>
    <dbReference type="NCBI Taxonomy" id="5580"/>
    <lineage>
        <taxon>Eukaryota</taxon>
        <taxon>Fungi</taxon>
        <taxon>Dikarya</taxon>
        <taxon>Ascomycota</taxon>
        <taxon>Pezizomycotina</taxon>
        <taxon>Dothideomycetes</taxon>
        <taxon>Dothideomycetidae</taxon>
        <taxon>Dothideales</taxon>
        <taxon>Saccotheciaceae</taxon>
        <taxon>Aureobasidium</taxon>
    </lineage>
</organism>
<dbReference type="PROSITE" id="PS00107">
    <property type="entry name" value="PROTEIN_KINASE_ATP"/>
    <property type="match status" value="1"/>
</dbReference>
<evidence type="ECO:0000259" key="3">
    <source>
        <dbReference type="PROSITE" id="PS50011"/>
    </source>
</evidence>